<name>A0AAQ3N3H5_VIGMU</name>
<sequence>MQLKIGHFLCSIFLCRPRENLGPQFIHSFNNVISSLIETIYMIPTLCLQYLISHLLFLLLLMLLCSTYFCIYFLFETYLLHCAIFFHTYTHAGLAGRYIQYMNIYSVTDSELMCPLLKLSFMCTALV</sequence>
<dbReference type="Proteomes" id="UP001374535">
    <property type="component" value="Chromosome 7"/>
</dbReference>
<accession>A0AAQ3N3H5</accession>
<gene>
    <name evidence="2" type="ORF">V8G54_022706</name>
</gene>
<organism evidence="2 3">
    <name type="scientific">Vigna mungo</name>
    <name type="common">Black gram</name>
    <name type="synonym">Phaseolus mungo</name>
    <dbReference type="NCBI Taxonomy" id="3915"/>
    <lineage>
        <taxon>Eukaryota</taxon>
        <taxon>Viridiplantae</taxon>
        <taxon>Streptophyta</taxon>
        <taxon>Embryophyta</taxon>
        <taxon>Tracheophyta</taxon>
        <taxon>Spermatophyta</taxon>
        <taxon>Magnoliopsida</taxon>
        <taxon>eudicotyledons</taxon>
        <taxon>Gunneridae</taxon>
        <taxon>Pentapetalae</taxon>
        <taxon>rosids</taxon>
        <taxon>fabids</taxon>
        <taxon>Fabales</taxon>
        <taxon>Fabaceae</taxon>
        <taxon>Papilionoideae</taxon>
        <taxon>50 kb inversion clade</taxon>
        <taxon>NPAAA clade</taxon>
        <taxon>indigoferoid/millettioid clade</taxon>
        <taxon>Phaseoleae</taxon>
        <taxon>Vigna</taxon>
    </lineage>
</organism>
<dbReference type="AlphaFoldDB" id="A0AAQ3N3H5"/>
<reference evidence="2 3" key="1">
    <citation type="journal article" date="2023" name="Life. Sci Alliance">
        <title>Evolutionary insights into 3D genome organization and epigenetic landscape of Vigna mungo.</title>
        <authorList>
            <person name="Junaid A."/>
            <person name="Singh B."/>
            <person name="Bhatia S."/>
        </authorList>
    </citation>
    <scope>NUCLEOTIDE SEQUENCE [LARGE SCALE GENOMIC DNA]</scope>
    <source>
        <strain evidence="2">Urdbean</strain>
    </source>
</reference>
<evidence type="ECO:0000256" key="1">
    <source>
        <dbReference type="SAM" id="Phobius"/>
    </source>
</evidence>
<protein>
    <submittedName>
        <fullName evidence="2">Uncharacterized protein</fullName>
    </submittedName>
</protein>
<evidence type="ECO:0000313" key="3">
    <source>
        <dbReference type="Proteomes" id="UP001374535"/>
    </source>
</evidence>
<proteinExistence type="predicted"/>
<dbReference type="EMBL" id="CP144694">
    <property type="protein sequence ID" value="WVZ01900.1"/>
    <property type="molecule type" value="Genomic_DNA"/>
</dbReference>
<feature type="transmembrane region" description="Helical" evidence="1">
    <location>
        <begin position="51"/>
        <end position="75"/>
    </location>
</feature>
<evidence type="ECO:0000313" key="2">
    <source>
        <dbReference type="EMBL" id="WVZ01900.1"/>
    </source>
</evidence>
<keyword evidence="1" id="KW-0812">Transmembrane</keyword>
<keyword evidence="1" id="KW-1133">Transmembrane helix</keyword>
<keyword evidence="3" id="KW-1185">Reference proteome</keyword>
<keyword evidence="1" id="KW-0472">Membrane</keyword>